<feature type="compositionally biased region" description="Basic and acidic residues" evidence="5">
    <location>
        <begin position="595"/>
        <end position="611"/>
    </location>
</feature>
<feature type="compositionally biased region" description="Pro residues" evidence="5">
    <location>
        <begin position="340"/>
        <end position="356"/>
    </location>
</feature>
<comment type="subcellular location">
    <subcellularLocation>
        <location evidence="1">Nucleus</location>
    </subcellularLocation>
</comment>
<feature type="compositionally biased region" description="Basic and acidic residues" evidence="5">
    <location>
        <begin position="111"/>
        <end position="131"/>
    </location>
</feature>
<feature type="compositionally biased region" description="Basic and acidic residues" evidence="5">
    <location>
        <begin position="522"/>
        <end position="550"/>
    </location>
</feature>
<dbReference type="STRING" id="448386.A0A2V3IXP8"/>
<dbReference type="Pfam" id="PF05182">
    <property type="entry name" value="Fip1"/>
    <property type="match status" value="1"/>
</dbReference>
<dbReference type="GO" id="GO:0006397">
    <property type="term" value="P:mRNA processing"/>
    <property type="evidence" value="ECO:0007669"/>
    <property type="project" value="UniProtKB-KW"/>
</dbReference>
<feature type="compositionally biased region" description="Acidic residues" evidence="5">
    <location>
        <begin position="138"/>
        <end position="159"/>
    </location>
</feature>
<feature type="compositionally biased region" description="Basic and acidic residues" evidence="5">
    <location>
        <begin position="26"/>
        <end position="38"/>
    </location>
</feature>
<feature type="compositionally biased region" description="Basic and acidic residues" evidence="5">
    <location>
        <begin position="619"/>
        <end position="632"/>
    </location>
</feature>
<evidence type="ECO:0000256" key="5">
    <source>
        <dbReference type="SAM" id="MobiDB-lite"/>
    </source>
</evidence>
<dbReference type="PANTHER" id="PTHR36884:SF4">
    <property type="entry name" value="FIP1[III]-LIKE PROTEIN"/>
    <property type="match status" value="1"/>
</dbReference>
<feature type="compositionally biased region" description="Gly residues" evidence="5">
    <location>
        <begin position="449"/>
        <end position="459"/>
    </location>
</feature>
<feature type="domain" description="Pre-mRNA polyadenylation factor Fip1" evidence="6">
    <location>
        <begin position="237"/>
        <end position="279"/>
    </location>
</feature>
<feature type="region of interest" description="Disordered" evidence="5">
    <location>
        <begin position="295"/>
        <end position="356"/>
    </location>
</feature>
<dbReference type="AlphaFoldDB" id="A0A2V3IXP8"/>
<dbReference type="InterPro" id="IPR007854">
    <property type="entry name" value="Fip1_dom"/>
</dbReference>
<evidence type="ECO:0000256" key="1">
    <source>
        <dbReference type="ARBA" id="ARBA00004123"/>
    </source>
</evidence>
<dbReference type="EMBL" id="NBIV01000050">
    <property type="protein sequence ID" value="PXF45910.1"/>
    <property type="molecule type" value="Genomic_DNA"/>
</dbReference>
<evidence type="ECO:0000313" key="7">
    <source>
        <dbReference type="EMBL" id="PXF45910.1"/>
    </source>
</evidence>
<feature type="compositionally biased region" description="Polar residues" evidence="5">
    <location>
        <begin position="295"/>
        <end position="318"/>
    </location>
</feature>
<dbReference type="InterPro" id="IPR044976">
    <property type="entry name" value="FIPS5/FIPS3-like"/>
</dbReference>
<name>A0A2V3IXP8_9FLOR</name>
<feature type="compositionally biased region" description="Basic and acidic residues" evidence="5">
    <location>
        <begin position="557"/>
        <end position="586"/>
    </location>
</feature>
<reference evidence="7 8" key="1">
    <citation type="journal article" date="2018" name="Mol. Biol. Evol.">
        <title>Analysis of the draft genome of the red seaweed Gracilariopsis chorda provides insights into genome size evolution in Rhodophyta.</title>
        <authorList>
            <person name="Lee J."/>
            <person name="Yang E.C."/>
            <person name="Graf L."/>
            <person name="Yang J.H."/>
            <person name="Qiu H."/>
            <person name="Zel Zion U."/>
            <person name="Chan C.X."/>
            <person name="Stephens T.G."/>
            <person name="Weber A.P.M."/>
            <person name="Boo G.H."/>
            <person name="Boo S.M."/>
            <person name="Kim K.M."/>
            <person name="Shin Y."/>
            <person name="Jung M."/>
            <person name="Lee S.J."/>
            <person name="Yim H.S."/>
            <person name="Lee J.H."/>
            <person name="Bhattacharya D."/>
            <person name="Yoon H.S."/>
        </authorList>
    </citation>
    <scope>NUCLEOTIDE SEQUENCE [LARGE SCALE GENOMIC DNA]</scope>
    <source>
        <strain evidence="7 8">SKKU-2015</strain>
        <tissue evidence="7">Whole body</tissue>
    </source>
</reference>
<protein>
    <submittedName>
        <fullName evidence="7">Pre-mRNA 3'-end-processing factor FIP1</fullName>
    </submittedName>
</protein>
<evidence type="ECO:0000256" key="2">
    <source>
        <dbReference type="ARBA" id="ARBA00007459"/>
    </source>
</evidence>
<dbReference type="OrthoDB" id="1917198at2759"/>
<evidence type="ECO:0000256" key="4">
    <source>
        <dbReference type="ARBA" id="ARBA00023242"/>
    </source>
</evidence>
<sequence length="632" mass="69783">MATTAELAEEDLELYGEPVPESPVKAGKEESGQVKDESLPGEQNASNGIPDDPPHPITGQKETASQAAQCAPDSIKTDDGEKGALGTVRDETGGSNGTLEEVPQENQLSGNDDKTMAQKIEKNADNGDNQKDTNTGENGDEEEGEEEEEEEEESEDDDFDVILNVDDADVASRPANTSFGSIGKVRLGTNKWQRPGYVPPERVIGNSSQGAARTGGLLSMLPTPTMQVGNAQKSVYDLEIGKLTEKPWLDAKADLTDYFNYGFTEETWKLYCERQKQMRLEVSMLAKIKTVDGNKTQAGNTVRTVNPSPVKPSQTQQHAPRGRPTGQDQAIAAPNTKLPQQPPMPPPGMMPPPMPPQGGMPPMPNIPGNMRNPPGNMPVMPPNMPFPFHPSDPAGKGRGFTPPFPSYPPMQNGQRNENMKNNMFPFYPGMPGFPGMGMPMPGTVPPPGMGRGDGTGRGFPGQMAMGNNQQPQDKHGSRISPGRHGPQDENQNTDGRRRSGQGHQSSRFGNAQGAQMKHQGRHDHDGRRQRWVDNRGHGDRRQDFDRHGGDGGHGGRRGYEDRGYGDRNQDRRRWNDNREEGYDNRRRGGGYDGQRMSDNRRDFDRDRERGRDYRKRPSSARDFDDDRKRTRR</sequence>
<accession>A0A2V3IXP8</accession>
<evidence type="ECO:0000256" key="3">
    <source>
        <dbReference type="ARBA" id="ARBA00022664"/>
    </source>
</evidence>
<comment type="caution">
    <text evidence="7">The sequence shown here is derived from an EMBL/GenBank/DDBJ whole genome shotgun (WGS) entry which is preliminary data.</text>
</comment>
<dbReference type="GO" id="GO:0005634">
    <property type="term" value="C:nucleus"/>
    <property type="evidence" value="ECO:0007669"/>
    <property type="project" value="UniProtKB-SubCell"/>
</dbReference>
<evidence type="ECO:0000259" key="6">
    <source>
        <dbReference type="Pfam" id="PF05182"/>
    </source>
</evidence>
<dbReference type="Proteomes" id="UP000247409">
    <property type="component" value="Unassembled WGS sequence"/>
</dbReference>
<comment type="similarity">
    <text evidence="2">Belongs to the FIP1 family.</text>
</comment>
<dbReference type="PANTHER" id="PTHR36884">
    <property type="entry name" value="FIP1[III]-LIKE PROTEIN"/>
    <property type="match status" value="1"/>
</dbReference>
<evidence type="ECO:0000313" key="8">
    <source>
        <dbReference type="Proteomes" id="UP000247409"/>
    </source>
</evidence>
<organism evidence="7 8">
    <name type="scientific">Gracilariopsis chorda</name>
    <dbReference type="NCBI Taxonomy" id="448386"/>
    <lineage>
        <taxon>Eukaryota</taxon>
        <taxon>Rhodophyta</taxon>
        <taxon>Florideophyceae</taxon>
        <taxon>Rhodymeniophycidae</taxon>
        <taxon>Gracilariales</taxon>
        <taxon>Gracilariaceae</taxon>
        <taxon>Gracilariopsis</taxon>
    </lineage>
</organism>
<gene>
    <name evidence="7" type="ORF">BWQ96_04345</name>
</gene>
<keyword evidence="4" id="KW-0539">Nucleus</keyword>
<keyword evidence="8" id="KW-1185">Reference proteome</keyword>
<proteinExistence type="inferred from homology"/>
<feature type="region of interest" description="Disordered" evidence="5">
    <location>
        <begin position="1"/>
        <end position="159"/>
    </location>
</feature>
<feature type="region of interest" description="Disordered" evidence="5">
    <location>
        <begin position="444"/>
        <end position="632"/>
    </location>
</feature>
<feature type="compositionally biased region" description="Basic and acidic residues" evidence="5">
    <location>
        <begin position="75"/>
        <end position="92"/>
    </location>
</feature>
<keyword evidence="3" id="KW-0507">mRNA processing</keyword>